<dbReference type="Gene3D" id="3.10.310.30">
    <property type="match status" value="1"/>
</dbReference>
<organism evidence="3 4">
    <name type="scientific">Mariprofundus erugo</name>
    <dbReference type="NCBI Taxonomy" id="2528639"/>
    <lineage>
        <taxon>Bacteria</taxon>
        <taxon>Pseudomonadati</taxon>
        <taxon>Pseudomonadota</taxon>
        <taxon>Candidatius Mariprofundia</taxon>
        <taxon>Mariprofundales</taxon>
        <taxon>Mariprofundaceae</taxon>
        <taxon>Mariprofundus</taxon>
    </lineage>
</organism>
<evidence type="ECO:0000313" key="3">
    <source>
        <dbReference type="EMBL" id="TLS66792.1"/>
    </source>
</evidence>
<dbReference type="Gene3D" id="3.90.1640.10">
    <property type="entry name" value="inorganic pyrophosphatase (n-terminal core)"/>
    <property type="match status" value="1"/>
</dbReference>
<dbReference type="PANTHER" id="PTHR47618">
    <property type="entry name" value="BIFUNCTIONAL OLIGORIBONUCLEASE AND PAP PHOSPHATASE NRNA"/>
    <property type="match status" value="1"/>
</dbReference>
<gene>
    <name evidence="3" type="ORF">FEF65_09370</name>
</gene>
<sequence length="337" mass="36396">MFPRPLYGDVDWMPVIDAIRQAERIVLITHCNPDGDGIGSQMALYDALSSDSLLCHAGVAMHNRDAVPRIYSFLRHADQARMGVWTEACAAADVIIALDCGARSRLGMPDSFFEGATLINIDHHASNRRFGDINIVDARYCATGAMIFDLLIAMGYALNADTASAIYVAVMTDTASFRLASSTPAVYRMAADLVEAGAQPWPITVNVYESRSLSGLHMMTACLDTLEIHDGGLSAWVYVTDEMYRQTGADVEDTEGLIDYARSIEGVEIAVFIRSDENVPGRWKVSFRGKTFANVGILAGALGGGGHAYAAGCQLTGSFDEVRGRVQAEVSRTLSAH</sequence>
<accession>A0A5R9GS12</accession>
<evidence type="ECO:0000259" key="1">
    <source>
        <dbReference type="Pfam" id="PF01368"/>
    </source>
</evidence>
<dbReference type="SUPFAM" id="SSF64182">
    <property type="entry name" value="DHH phosphoesterases"/>
    <property type="match status" value="1"/>
</dbReference>
<dbReference type="Pfam" id="PF02272">
    <property type="entry name" value="DHHA1"/>
    <property type="match status" value="1"/>
</dbReference>
<dbReference type="InterPro" id="IPR003156">
    <property type="entry name" value="DHHA1_dom"/>
</dbReference>
<dbReference type="GO" id="GO:0003676">
    <property type="term" value="F:nucleic acid binding"/>
    <property type="evidence" value="ECO:0007669"/>
    <property type="project" value="InterPro"/>
</dbReference>
<evidence type="ECO:0000313" key="4">
    <source>
        <dbReference type="Proteomes" id="UP000306585"/>
    </source>
</evidence>
<dbReference type="Pfam" id="PF01368">
    <property type="entry name" value="DHH"/>
    <property type="match status" value="1"/>
</dbReference>
<dbReference type="OrthoDB" id="9803668at2"/>
<name>A0A5R9GS12_9PROT</name>
<evidence type="ECO:0000259" key="2">
    <source>
        <dbReference type="Pfam" id="PF02272"/>
    </source>
</evidence>
<reference evidence="3 4" key="1">
    <citation type="journal article" date="2019" name="Appl. Environ. Microbiol.">
        <title>Environmental Evidence and Genomic Insight of Iron-oxidizing Bacteria Preference Towards More Corrosion Resistant Stainless Steel at Higher Salinities.</title>
        <authorList>
            <person name="Garrison C.E."/>
            <person name="Price K.A."/>
            <person name="Field E.K."/>
        </authorList>
    </citation>
    <scope>NUCLEOTIDE SEQUENCE [LARGE SCALE GENOMIC DNA]</scope>
    <source>
        <strain evidence="3 4">P3</strain>
    </source>
</reference>
<feature type="domain" description="DDH" evidence="1">
    <location>
        <begin position="24"/>
        <end position="169"/>
    </location>
</feature>
<dbReference type="Proteomes" id="UP000306585">
    <property type="component" value="Unassembled WGS sequence"/>
</dbReference>
<dbReference type="InterPro" id="IPR001667">
    <property type="entry name" value="DDH_dom"/>
</dbReference>
<feature type="domain" description="DHHA1" evidence="2">
    <location>
        <begin position="246"/>
        <end position="326"/>
    </location>
</feature>
<keyword evidence="4" id="KW-1185">Reference proteome</keyword>
<dbReference type="EMBL" id="VBRY01000008">
    <property type="protein sequence ID" value="TLS66792.1"/>
    <property type="molecule type" value="Genomic_DNA"/>
</dbReference>
<comment type="caution">
    <text evidence="3">The sequence shown here is derived from an EMBL/GenBank/DDBJ whole genome shotgun (WGS) entry which is preliminary data.</text>
</comment>
<protein>
    <submittedName>
        <fullName evidence="3">DHH family/DHHA1 domain protein</fullName>
    </submittedName>
</protein>
<dbReference type="PANTHER" id="PTHR47618:SF1">
    <property type="entry name" value="BIFUNCTIONAL OLIGORIBONUCLEASE AND PAP PHOSPHATASE NRNA"/>
    <property type="match status" value="1"/>
</dbReference>
<proteinExistence type="predicted"/>
<dbReference type="InterPro" id="IPR038763">
    <property type="entry name" value="DHH_sf"/>
</dbReference>
<dbReference type="InterPro" id="IPR051319">
    <property type="entry name" value="Oligoribo/pAp-PDE_c-di-AMP_PDE"/>
</dbReference>
<dbReference type="AlphaFoldDB" id="A0A5R9GS12"/>